<proteinExistence type="inferred from homology"/>
<protein>
    <submittedName>
        <fullName evidence="2">NAD(P)-binding protein</fullName>
    </submittedName>
</protein>
<evidence type="ECO:0000313" key="2">
    <source>
        <dbReference type="EMBL" id="OEU20953.1"/>
    </source>
</evidence>
<dbReference type="PANTHER" id="PTHR13812">
    <property type="entry name" value="KETIMINE REDUCTASE MU-CRYSTALLIN"/>
    <property type="match status" value="1"/>
</dbReference>
<keyword evidence="3" id="KW-1185">Reference proteome</keyword>
<gene>
    <name evidence="2" type="ORF">FRACYDRAFT_224163</name>
</gene>
<dbReference type="EMBL" id="KV784354">
    <property type="protein sequence ID" value="OEU20953.1"/>
    <property type="molecule type" value="Genomic_DNA"/>
</dbReference>
<dbReference type="Proteomes" id="UP000095751">
    <property type="component" value="Unassembled WGS sequence"/>
</dbReference>
<dbReference type="Gene3D" id="3.40.50.720">
    <property type="entry name" value="NAD(P)-binding Rossmann-like Domain"/>
    <property type="match status" value="1"/>
</dbReference>
<organism evidence="2 3">
    <name type="scientific">Fragilariopsis cylindrus CCMP1102</name>
    <dbReference type="NCBI Taxonomy" id="635003"/>
    <lineage>
        <taxon>Eukaryota</taxon>
        <taxon>Sar</taxon>
        <taxon>Stramenopiles</taxon>
        <taxon>Ochrophyta</taxon>
        <taxon>Bacillariophyta</taxon>
        <taxon>Bacillariophyceae</taxon>
        <taxon>Bacillariophycidae</taxon>
        <taxon>Bacillariales</taxon>
        <taxon>Bacillariaceae</taxon>
        <taxon>Fragilariopsis</taxon>
    </lineage>
</organism>
<dbReference type="GO" id="GO:0005737">
    <property type="term" value="C:cytoplasm"/>
    <property type="evidence" value="ECO:0007669"/>
    <property type="project" value="TreeGrafter"/>
</dbReference>
<dbReference type="InParanoid" id="A0A1E7FT00"/>
<name>A0A1E7FT00_9STRA</name>
<dbReference type="InterPro" id="IPR036291">
    <property type="entry name" value="NAD(P)-bd_dom_sf"/>
</dbReference>
<dbReference type="AlphaFoldDB" id="A0A1E7FT00"/>
<comment type="similarity">
    <text evidence="1">Belongs to the ornithine cyclodeaminase/mu-crystallin family.</text>
</comment>
<dbReference type="PANTHER" id="PTHR13812:SF19">
    <property type="entry name" value="KETIMINE REDUCTASE MU-CRYSTALLIN"/>
    <property type="match status" value="1"/>
</dbReference>
<accession>A0A1E7FT00</accession>
<dbReference type="KEGG" id="fcy:FRACYDRAFT_224163"/>
<dbReference type="OrthoDB" id="41492at2759"/>
<evidence type="ECO:0000256" key="1">
    <source>
        <dbReference type="ARBA" id="ARBA00008903"/>
    </source>
</evidence>
<sequence>MQVYSQKTGRLEALLLDEGILTELRTAAVGALVIRILAAPKIDMIGIVGTGVQARYQLEMLSAVTDCRNVLVYGRTPQKVDRFISEMTSKGWNIKGTDSPDNSLQDTDVIITTTPSREAILGNSSLETRKSGLTIICIGADAPGKYEINPNLVAKAALLVADSTTQTVQRGEFQKAVKDGLVKKESLVSLGHLIETKDLHRRKEGDNRLIIFDSSGVALQDCVVSSLVVRKLN</sequence>
<reference evidence="2 3" key="1">
    <citation type="submission" date="2016-09" db="EMBL/GenBank/DDBJ databases">
        <title>Extensive genetic diversity and differential bi-allelic expression allows diatom success in the polar Southern Ocean.</title>
        <authorList>
            <consortium name="DOE Joint Genome Institute"/>
            <person name="Mock T."/>
            <person name="Otillar R.P."/>
            <person name="Strauss J."/>
            <person name="Dupont C."/>
            <person name="Frickenhaus S."/>
            <person name="Maumus F."/>
            <person name="Mcmullan M."/>
            <person name="Sanges R."/>
            <person name="Schmutz J."/>
            <person name="Toseland A."/>
            <person name="Valas R."/>
            <person name="Veluchamy A."/>
            <person name="Ward B.J."/>
            <person name="Allen A."/>
            <person name="Barry K."/>
            <person name="Falciatore A."/>
            <person name="Ferrante M."/>
            <person name="Fortunato A.E."/>
            <person name="Gloeckner G."/>
            <person name="Gruber A."/>
            <person name="Hipkin R."/>
            <person name="Janech M."/>
            <person name="Kroth P."/>
            <person name="Leese F."/>
            <person name="Lindquist E."/>
            <person name="Lyon B.R."/>
            <person name="Martin J."/>
            <person name="Mayer C."/>
            <person name="Parker M."/>
            <person name="Quesneville H."/>
            <person name="Raymond J."/>
            <person name="Uhlig C."/>
            <person name="Valentin K.U."/>
            <person name="Worden A.Z."/>
            <person name="Armbrust E.V."/>
            <person name="Bowler C."/>
            <person name="Green B."/>
            <person name="Moulton V."/>
            <person name="Van Oosterhout C."/>
            <person name="Grigoriev I."/>
        </authorList>
    </citation>
    <scope>NUCLEOTIDE SEQUENCE [LARGE SCALE GENOMIC DNA]</scope>
    <source>
        <strain evidence="2 3">CCMP1102</strain>
    </source>
</reference>
<dbReference type="SUPFAM" id="SSF51735">
    <property type="entry name" value="NAD(P)-binding Rossmann-fold domains"/>
    <property type="match status" value="1"/>
</dbReference>
<evidence type="ECO:0000313" key="3">
    <source>
        <dbReference type="Proteomes" id="UP000095751"/>
    </source>
</evidence>
<dbReference type="InterPro" id="IPR003462">
    <property type="entry name" value="ODC_Mu_crystall"/>
</dbReference>
<dbReference type="Pfam" id="PF02423">
    <property type="entry name" value="OCD_Mu_crystall"/>
    <property type="match status" value="1"/>
</dbReference>